<dbReference type="Pfam" id="PF19528">
    <property type="entry name" value="DUF6056"/>
    <property type="match status" value="1"/>
</dbReference>
<dbReference type="InterPro" id="IPR045691">
    <property type="entry name" value="DUF6056"/>
</dbReference>
<evidence type="ECO:0000256" key="1">
    <source>
        <dbReference type="SAM" id="MobiDB-lite"/>
    </source>
</evidence>
<feature type="transmembrane region" description="Helical" evidence="2">
    <location>
        <begin position="147"/>
        <end position="164"/>
    </location>
</feature>
<feature type="transmembrane region" description="Helical" evidence="2">
    <location>
        <begin position="225"/>
        <end position="242"/>
    </location>
</feature>
<feature type="transmembrane region" description="Helical" evidence="2">
    <location>
        <begin position="115"/>
        <end position="135"/>
    </location>
</feature>
<dbReference type="EMBL" id="JBHSKI010000004">
    <property type="protein sequence ID" value="MFC5171166.1"/>
    <property type="molecule type" value="Genomic_DNA"/>
</dbReference>
<gene>
    <name evidence="3" type="ORF">ACFPRK_11245</name>
</gene>
<comment type="caution">
    <text evidence="3">The sequence shown here is derived from an EMBL/GenBank/DDBJ whole genome shotgun (WGS) entry which is preliminary data.</text>
</comment>
<evidence type="ECO:0000313" key="4">
    <source>
        <dbReference type="Proteomes" id="UP001596208"/>
    </source>
</evidence>
<keyword evidence="4" id="KW-1185">Reference proteome</keyword>
<keyword evidence="2" id="KW-0472">Membrane</keyword>
<feature type="transmembrane region" description="Helical" evidence="2">
    <location>
        <begin position="203"/>
        <end position="219"/>
    </location>
</feature>
<feature type="transmembrane region" description="Helical" evidence="2">
    <location>
        <begin position="40"/>
        <end position="60"/>
    </location>
</feature>
<feature type="transmembrane region" description="Helical" evidence="2">
    <location>
        <begin position="414"/>
        <end position="434"/>
    </location>
</feature>
<organism evidence="3 4">
    <name type="scientific">Streptomyces mutomycini</name>
    <dbReference type="NCBI Taxonomy" id="284036"/>
    <lineage>
        <taxon>Bacteria</taxon>
        <taxon>Bacillati</taxon>
        <taxon>Actinomycetota</taxon>
        <taxon>Actinomycetes</taxon>
        <taxon>Kitasatosporales</taxon>
        <taxon>Streptomycetaceae</taxon>
        <taxon>Streptomyces</taxon>
    </lineage>
</organism>
<feature type="transmembrane region" description="Helical" evidence="2">
    <location>
        <begin position="170"/>
        <end position="196"/>
    </location>
</feature>
<sequence length="509" mass="54220">MSDHTPDSTVPDRPDAVPVRQDAERRQDVHDPRNVSRTSLWVTALSVPPLVLLAAAAWFGRWVRPGADDWCFLPVVRDDGITGLIGRFYFADNGRVTNAALVGAYAEFQVAGHQWFGLVSGALTLGVLWAATAAALRRGRLTVPRGLPLLVAAMATALFLFATPNTYKTFYWPAASVSHTMPPVLACAALIPFLVARSRRGRGAALALALLAGPAIGTLSEETAIVVTVLLVTVLLLSGRVTDTSVRFLRLWCAAGIAGVGAGALVLITSPGSNTRRERYGAGTTSLAAPESLAASLRGFTEIAHSVATTWQYAGAVAVGVLLGLLCRRPDGSAPVLPARWPLTACAGVAALLVSGYLCTVIAYPVFEDRVSAPSANRLRNDFLLVYVALLVGAGALLGVAARWRARRTGPVQAVCAVLCVLVCFGPAVTLLGLDANMRERAVRWDAQDRRMRAAAGAGARVLPYERLVISQMLEPFSRQGRSYWPGGCVADYYRIDRVTDAARPRGRT</sequence>
<proteinExistence type="predicted"/>
<feature type="transmembrane region" description="Helical" evidence="2">
    <location>
        <begin position="384"/>
        <end position="402"/>
    </location>
</feature>
<reference evidence="4" key="1">
    <citation type="journal article" date="2019" name="Int. J. Syst. Evol. Microbiol.">
        <title>The Global Catalogue of Microorganisms (GCM) 10K type strain sequencing project: providing services to taxonomists for standard genome sequencing and annotation.</title>
        <authorList>
            <consortium name="The Broad Institute Genomics Platform"/>
            <consortium name="The Broad Institute Genome Sequencing Center for Infectious Disease"/>
            <person name="Wu L."/>
            <person name="Ma J."/>
        </authorList>
    </citation>
    <scope>NUCLEOTIDE SEQUENCE [LARGE SCALE GENOMIC DNA]</scope>
    <source>
        <strain evidence="4">CGMCC 4.1721</strain>
    </source>
</reference>
<keyword evidence="2" id="KW-1133">Transmembrane helix</keyword>
<keyword evidence="2" id="KW-0812">Transmembrane</keyword>
<feature type="region of interest" description="Disordered" evidence="1">
    <location>
        <begin position="1"/>
        <end position="31"/>
    </location>
</feature>
<name>A0ABW0B291_9ACTN</name>
<dbReference type="Proteomes" id="UP001596208">
    <property type="component" value="Unassembled WGS sequence"/>
</dbReference>
<feature type="transmembrane region" description="Helical" evidence="2">
    <location>
        <begin position="339"/>
        <end position="364"/>
    </location>
</feature>
<evidence type="ECO:0000313" key="3">
    <source>
        <dbReference type="EMBL" id="MFC5171166.1"/>
    </source>
</evidence>
<dbReference type="RefSeq" id="WP_065848317.1">
    <property type="nucleotide sequence ID" value="NZ_JBHSKI010000004.1"/>
</dbReference>
<feature type="transmembrane region" description="Helical" evidence="2">
    <location>
        <begin position="249"/>
        <end position="268"/>
    </location>
</feature>
<accession>A0ABW0B291</accession>
<evidence type="ECO:0000256" key="2">
    <source>
        <dbReference type="SAM" id="Phobius"/>
    </source>
</evidence>
<protein>
    <submittedName>
        <fullName evidence="3">DUF6056 family protein</fullName>
    </submittedName>
</protein>